<feature type="domain" description="Carrier" evidence="6">
    <location>
        <begin position="776"/>
        <end position="852"/>
    </location>
</feature>
<accession>A0ABU7VPV7</accession>
<dbReference type="InterPro" id="IPR020845">
    <property type="entry name" value="AMP-binding_CS"/>
</dbReference>
<dbReference type="PANTHER" id="PTHR45527">
    <property type="entry name" value="NONRIBOSOMAL PEPTIDE SYNTHETASE"/>
    <property type="match status" value="1"/>
</dbReference>
<dbReference type="Gene3D" id="3.30.559.10">
    <property type="entry name" value="Chloramphenicol acetyltransferase-like domain"/>
    <property type="match status" value="3"/>
</dbReference>
<dbReference type="InterPro" id="IPR000873">
    <property type="entry name" value="AMP-dep_synth/lig_dom"/>
</dbReference>
<dbReference type="InterPro" id="IPR025110">
    <property type="entry name" value="AMP-bd_C"/>
</dbReference>
<evidence type="ECO:0000256" key="3">
    <source>
        <dbReference type="ARBA" id="ARBA00022737"/>
    </source>
</evidence>
<dbReference type="Gene3D" id="3.30.300.30">
    <property type="match status" value="3"/>
</dbReference>
<dbReference type="InterPro" id="IPR045851">
    <property type="entry name" value="AMP-bd_C_sf"/>
</dbReference>
<evidence type="ECO:0000313" key="8">
    <source>
        <dbReference type="Proteomes" id="UP001306950"/>
    </source>
</evidence>
<name>A0ABU7VPV7_9BACL</name>
<dbReference type="SUPFAM" id="SSF52777">
    <property type="entry name" value="CoA-dependent acyltransferases"/>
    <property type="match status" value="7"/>
</dbReference>
<dbReference type="InterPro" id="IPR023213">
    <property type="entry name" value="CAT-like_dom_sf"/>
</dbReference>
<dbReference type="NCBIfam" id="TIGR01733">
    <property type="entry name" value="AA-adenyl-dom"/>
    <property type="match status" value="3"/>
</dbReference>
<dbReference type="InterPro" id="IPR001242">
    <property type="entry name" value="Condensation_dom"/>
</dbReference>
<dbReference type="PANTHER" id="PTHR45527:SF1">
    <property type="entry name" value="FATTY ACID SYNTHASE"/>
    <property type="match status" value="1"/>
</dbReference>
<dbReference type="SUPFAM" id="SSF56801">
    <property type="entry name" value="Acetyl-CoA synthetase-like"/>
    <property type="match status" value="3"/>
</dbReference>
<dbReference type="SUPFAM" id="SSF47336">
    <property type="entry name" value="ACP-like"/>
    <property type="match status" value="3"/>
</dbReference>
<comment type="cofactor">
    <cofactor evidence="1">
        <name>pantetheine 4'-phosphate</name>
        <dbReference type="ChEBI" id="CHEBI:47942"/>
    </cofactor>
</comment>
<evidence type="ECO:0000256" key="2">
    <source>
        <dbReference type="ARBA" id="ARBA00006432"/>
    </source>
</evidence>
<evidence type="ECO:0000259" key="6">
    <source>
        <dbReference type="PROSITE" id="PS50075"/>
    </source>
</evidence>
<dbReference type="InterPro" id="IPR036736">
    <property type="entry name" value="ACP-like_sf"/>
</dbReference>
<protein>
    <submittedName>
        <fullName evidence="7">Amino acid adenylation domain-containing protein</fullName>
    </submittedName>
</protein>
<gene>
    <name evidence="7" type="ORF">V3851_08090</name>
</gene>
<dbReference type="CDD" id="cd19531">
    <property type="entry name" value="LCL_NRPS-like"/>
    <property type="match status" value="2"/>
</dbReference>
<dbReference type="RefSeq" id="WP_331846017.1">
    <property type="nucleotide sequence ID" value="NZ_JAZHPZ010000003.1"/>
</dbReference>
<comment type="caution">
    <text evidence="7">The sequence shown here is derived from an EMBL/GenBank/DDBJ whole genome shotgun (WGS) entry which is preliminary data.</text>
</comment>
<sequence length="3406" mass="392306">MSKLDNLTKSRIYNDKKFEPDKLYWIEKLKGTTFANFETDFISDNNKSFINNLVSINVPDDLSNNLLSIGNHSEYGVFVILVSGITYLLGIHSGNTEVLIGIPALSLGETQVFNDILYLKAYINKNITFQEYVHYIQEEIIDSYEHQNFPVEMVWQELNAHKTDIPAISTAVQLSNLHGIVNDENNDLDLVFNFDLNQTSIKMNINYNANLYCHENIYSIAKQVINFFKVALDNLTLPLSEIDIVPELEKVRIINFTNSNNPHNPPSIPINQTFEKQAEKYRDHVAVTCDDASLTYGQLNNRANQLARLLRENGISKGNIVGIILDRSINMIISILAVLKSGAAYLPLDPDYPESRVRDIINDAGADFILSESYIIEKYSKKIMDYSKMLLINESSELLDSLNSENLANMVTGNDLAYVIYTSGSTGKPKGTLIRHYSVYRVVNDTNYINITPEDTLMQLSNYAFDGSIFDIFGALLNGAKLEIVKKETVLNLNHLSEFIFNKQISVFFVTTALFNTIVDYDVTCLQNVRKILFGGERVSVKHVQKALNYLGTGRLMHMYGPTESTVYATFYPVNNISNQMKTLPIGKPVMGTQVYILDEHMNTLPIGAVGELYISGYCLAQGYLGNPSLTEQKFIDHPFIHGEKIYKTGDIARWLTDGNIEYIGRKDDQVKIRGFRIELGEIENRMLEHEEIKEAVVFVEQNDNNDKYLCAYYVSNKALQAGEIRKFLLKNLMEYMIPLYFIRVNNMPLTANGKIDKKKLQNLSKHISREREYAAPRNEIEEQLAEIWKAVLKTDKSIGINDSLFELGGHSLTASILCAKIQKLFHVEIPLSEVFSKPYICDMADYIRTTGKGSYQDIIKTEERDFYPLSSAQRRMHVLTHLQESSTYYNIPSAIFLEGKVDKKRIEQVFTKLIERHEAFRTSFHILDGIPMQKIERRVNFSLEYSEICETEIHKVTGAFSKPFDLTKAPLLRAGLFKIHEEKHLLVIDLHHIISDGTSLGILIEEFSKIYNHEKLEEQELQYKDFAVWQLSKLKDDYLENQENYWLGKFQGEIPVLNLPTDMTRPSLQSTDGKDVSFSIPKELTDKLIDISKETNSTLFMVLLTAFYTLLYRYTNQEDIIVGTPIANRSQSQLQNIIGMFVNTLAMRNNPTGKKSFMELLLEVKQNALEAYQNQDYQFEELVDKLNVKRDMSRNPVFDVMFSMQNMHIGEIKLENLKIYPYENDSRTSKFDIILNVLESNGGLDVNLQYCTKLFLEETIINMGNHFHNILSEIADNQQIKLKDIKMLSELEEEQLLYGFNNFKLIYPKDKTIHGLFEEQVERTPDNVALIYKDLKLSFQELNERANKLAWLLREQGAGPDTIIGIMAERSFDMIIGILGILKAGGAYLPIDPAYPAQRVQHMLDDSGCPILLAQDMLAAGIHYNGILIQLDQNNIYNENYPIVNPNNVNRATDLSHVIYTSGSTGSPKGVMIQHRSAVNNLYAMQMHYPVNEQDAYLFKTAFTFDVSVMELFSFIFTGSKLVLLEPGGEKDPKAIMDSMDRYNITHINFVPSMFRLLLNKLDQRIIAVLNKLKYIFLAGEAVTKDIIHSLGPLTSEVNISNIYGPTETIYTTRFDILTNRSPIEEYNSIPIGKPFDNYICTVLDKDFNLCPKSMVGELYVSGDGVARGYLNRAELTESRFIKHPYMAGERMYKTGDLVKWLPDGNLEYIGRIDHQVKIRGYRVEFGEIEHKLLELDEIKEAVVLAREDENQVKYLCAYYVAAEKIHVNHIRQSLSANLPDYMIPSYFIYLDQMPLNANGKADRQKLLTLDNYEYAGVIYEEAGNALEKDCVEIWKKILKLDKIGMNDNFFDIGGHSLRAYALVHEINKALKIDIPLKAVFIHPTVRKLTQYIQNYSGSKSYKSIEAAGERKYYPVSAAQKRLFTLQQFDAESKRYNMPIALKMEGNIYIDKIEQAIIQLVKRHEALRTTFNWMNDEIVQIINEDVSFALDLLEIDDENNIEDRLSGFMKSFDLSKAPLFNALLIRLNERNHILLFDVHHIISDGISLSILSNDFINLYNGNPLPDLRLQYKDFSEWQRINRAGNEFKNQESYWLKRLEGEIPVLNFPTDFPRPNELMYEGDRIDFTIPKEIAKEIKNINKQTQTTLYMFMLACFNILLSKYCNQEDILVGTPIAGRVHPDLNGILGVFVNTLVMRNQAGSGKTFLEFLEEVKKNAIDAYENQDYQFEELVDKLQVERDMSRNPIFDTLFQVQNMEKDKICVDGLEIKTFEINNHTAKFDMTMTAFESGEEILIGIEYKTALFRKETIERFGMHYLEIVKHIIQNPNSLIRHINMMTLYEKNQILNEFNNTEYKYENNKMLHEIFEEQVARIPDHKAVSFQFENMTYKELNERANYLAAVLRAKGVKRESVIGLMVERSFDMIIAVLAIWKAGGVYLPIDPNYPKNRIDYILNDSNVYFILTNSSNVDKILGNDKPTEIILLDHELTRGCRIDNLGIINQPCDLAYLIYTSGSTGQPKGVMIEHRSAVNRMHWMQKQYELNEEDVILQKTTFTFDVSVWELTWWFFAGATVHFLEPNYEMEPKNIANAISQNKVTTVHFVPSMLDVFLDYMKECGQHDKLMSLKKVFASGEELKCTQVIQFKKNMSNTRSELINLYGPTEAAIDVSYYNCSEIPNTPSIPIGKPIDNINLFIVDRNIELLPVGIPGELCIAGIGLARGYINNETLTKEKFIDNPFERGTKLYKTGDLARWLPDGNIEFLGRIDNQVKIRGFRIELGEIDNWLLKYEGIKEARVLLKYDSMRDPYLCAYFTANNQLSIEEVRKYLLKNLPKYMVPTSLLQIEFMPLKSNGKLDVKLLPEPGEYIQKHTELQQATSPLEKELVSIWNEVLGISNFGIQHNFFDLGGQSLKAIRLINKILTHLNVQITFAELSSAPTIKELAELIQNKKQVQYLSTIEKAGEQPWYPISSSQKRILYLYERNQKDTSYNMPIVLEIIKNLDDKRLEESFQQLIERHEVFRTSFHFIHGSPVQIVHPNSKFKLEYAETDAGELQARINEYNIPFDLQSGELLRVVYFKVNGSKDVLFINIHHIISDAVSIELFVQELIAIYKGISRPELTIQYKDYCVWQDKQFNSLKQLEFKDFWLKQLKDFVFTQLPKRSQFNDNEGISGNIFFEFDDVRNKQIDELCKKVGVTKFAYFTAILNIILMHEVNEQDITIGAPVFGRNHEQLQNLIGLFLNVVVIRQKINTELEFAQFLREVSTNLMDVLDHQDYQYDELVSDLKEDYGLKHDDLFSVMLNYMPYNHDANPKELGDFIQESEAYSSKISPKYDMTIYIREQEETVSVNIVYKQNDFDSELMQRIANHLLLITDCVTKNNNIPVGKIDYLVEDLEADDLDNYFDEDVFIQ</sequence>
<proteinExistence type="inferred from homology"/>
<comment type="similarity">
    <text evidence="2">Belongs to the ATP-dependent AMP-binding enzyme family.</text>
</comment>
<evidence type="ECO:0000256" key="1">
    <source>
        <dbReference type="ARBA" id="ARBA00001957"/>
    </source>
</evidence>
<dbReference type="Pfam" id="PF00501">
    <property type="entry name" value="AMP-binding"/>
    <property type="match status" value="3"/>
</dbReference>
<keyword evidence="5" id="KW-0511">Multifunctional enzyme</keyword>
<keyword evidence="3" id="KW-0677">Repeat</keyword>
<dbReference type="Pfam" id="PF13193">
    <property type="entry name" value="AMP-binding_C"/>
    <property type="match status" value="2"/>
</dbReference>
<feature type="domain" description="Carrier" evidence="6">
    <location>
        <begin position="1823"/>
        <end position="1898"/>
    </location>
</feature>
<dbReference type="Proteomes" id="UP001306950">
    <property type="component" value="Unassembled WGS sequence"/>
</dbReference>
<dbReference type="EMBL" id="JAZHPZ010000003">
    <property type="protein sequence ID" value="MEF2965786.1"/>
    <property type="molecule type" value="Genomic_DNA"/>
</dbReference>
<dbReference type="Pfam" id="PF00550">
    <property type="entry name" value="PP-binding"/>
    <property type="match status" value="3"/>
</dbReference>
<keyword evidence="8" id="KW-1185">Reference proteome</keyword>
<evidence type="ECO:0000256" key="4">
    <source>
        <dbReference type="ARBA" id="ARBA00023194"/>
    </source>
</evidence>
<dbReference type="Gene3D" id="3.40.50.980">
    <property type="match status" value="6"/>
</dbReference>
<evidence type="ECO:0000313" key="7">
    <source>
        <dbReference type="EMBL" id="MEF2965786.1"/>
    </source>
</evidence>
<organism evidence="7 8">
    <name type="scientific">Paenibacillus haidiansis</name>
    <dbReference type="NCBI Taxonomy" id="1574488"/>
    <lineage>
        <taxon>Bacteria</taxon>
        <taxon>Bacillati</taxon>
        <taxon>Bacillota</taxon>
        <taxon>Bacilli</taxon>
        <taxon>Bacillales</taxon>
        <taxon>Paenibacillaceae</taxon>
        <taxon>Paenibacillus</taxon>
    </lineage>
</organism>
<feature type="domain" description="Carrier" evidence="6">
    <location>
        <begin position="2872"/>
        <end position="2947"/>
    </location>
</feature>
<dbReference type="InterPro" id="IPR009081">
    <property type="entry name" value="PP-bd_ACP"/>
</dbReference>
<dbReference type="Gene3D" id="3.30.559.30">
    <property type="entry name" value="Nonribosomal peptide synthetase, condensation domain"/>
    <property type="match status" value="4"/>
</dbReference>
<dbReference type="PROSITE" id="PS50075">
    <property type="entry name" value="CARRIER"/>
    <property type="match status" value="3"/>
</dbReference>
<dbReference type="Gene3D" id="1.10.1200.10">
    <property type="entry name" value="ACP-like"/>
    <property type="match status" value="3"/>
</dbReference>
<dbReference type="NCBIfam" id="NF003417">
    <property type="entry name" value="PRK04813.1"/>
    <property type="match status" value="3"/>
</dbReference>
<dbReference type="Pfam" id="PF00668">
    <property type="entry name" value="Condensation"/>
    <property type="match status" value="4"/>
</dbReference>
<dbReference type="InterPro" id="IPR010071">
    <property type="entry name" value="AA_adenyl_dom"/>
</dbReference>
<dbReference type="Gene3D" id="2.30.38.10">
    <property type="entry name" value="Luciferase, Domain 3"/>
    <property type="match status" value="3"/>
</dbReference>
<dbReference type="CDD" id="cd05930">
    <property type="entry name" value="A_NRPS"/>
    <property type="match status" value="2"/>
</dbReference>
<dbReference type="CDD" id="cd12117">
    <property type="entry name" value="A_NRPS_Srf_like"/>
    <property type="match status" value="1"/>
</dbReference>
<keyword evidence="4" id="KW-0045">Antibiotic biosynthesis</keyword>
<reference evidence="7 8" key="1">
    <citation type="submission" date="2024-02" db="EMBL/GenBank/DDBJ databases">
        <title>A nitrogen-fixing paenibacillus bacterium.</title>
        <authorList>
            <person name="Zhang W.L."/>
            <person name="Chen S.F."/>
        </authorList>
    </citation>
    <scope>NUCLEOTIDE SEQUENCE [LARGE SCALE GENOMIC DNA]</scope>
    <source>
        <strain evidence="7 8">M1</strain>
    </source>
</reference>
<dbReference type="PROSITE" id="PS00455">
    <property type="entry name" value="AMP_BINDING"/>
    <property type="match status" value="3"/>
</dbReference>
<evidence type="ECO:0000256" key="5">
    <source>
        <dbReference type="ARBA" id="ARBA00023268"/>
    </source>
</evidence>